<sequence>MKIWSISWNFTPSFINLKIKRVVVNTQCPRCDREEENSCHIFQQCPTSIENQLMYERKHMSGTEIARKIRNYITEIEATKEGKPTLHYSNKIQQVFKKGRATVHFDTAFDSQTFRSTSGLIVWNEEGEILATQAVQHSNIENPFTTEAYAGLQAIKLDRLSEQLSEIFKKGKTVSRS</sequence>
<comment type="caution">
    <text evidence="1">The sequence shown here is derived from an EMBL/GenBank/DDBJ whole genome shotgun (WGS) entry which is preliminary data.</text>
</comment>
<evidence type="ECO:0000313" key="2">
    <source>
        <dbReference type="Proteomes" id="UP000593577"/>
    </source>
</evidence>
<reference evidence="1 2" key="1">
    <citation type="journal article" date="2019" name="Genome Biol. Evol.">
        <title>Insights into the evolution of the New World diploid cottons (Gossypium, subgenus Houzingenia) based on genome sequencing.</title>
        <authorList>
            <person name="Grover C.E."/>
            <person name="Arick M.A. 2nd"/>
            <person name="Thrash A."/>
            <person name="Conover J.L."/>
            <person name="Sanders W.S."/>
            <person name="Peterson D.G."/>
            <person name="Frelichowski J.E."/>
            <person name="Scheffler J.A."/>
            <person name="Scheffler B.E."/>
            <person name="Wendel J.F."/>
        </authorList>
    </citation>
    <scope>NUCLEOTIDE SEQUENCE [LARGE SCALE GENOMIC DNA]</scope>
    <source>
        <strain evidence="1">185</strain>
        <tissue evidence="1">Leaf</tissue>
    </source>
</reference>
<dbReference type="AlphaFoldDB" id="A0A7J8YQQ6"/>
<protein>
    <recommendedName>
        <fullName evidence="3">Reverse transcriptase zinc-binding domain-containing protein</fullName>
    </recommendedName>
</protein>
<accession>A0A7J8YQQ6</accession>
<proteinExistence type="predicted"/>
<organism evidence="1 2">
    <name type="scientific">Gossypium aridum</name>
    <name type="common">American cotton</name>
    <name type="synonym">Erioxylum aridum</name>
    <dbReference type="NCBI Taxonomy" id="34290"/>
    <lineage>
        <taxon>Eukaryota</taxon>
        <taxon>Viridiplantae</taxon>
        <taxon>Streptophyta</taxon>
        <taxon>Embryophyta</taxon>
        <taxon>Tracheophyta</taxon>
        <taxon>Spermatophyta</taxon>
        <taxon>Magnoliopsida</taxon>
        <taxon>eudicotyledons</taxon>
        <taxon>Gunneridae</taxon>
        <taxon>Pentapetalae</taxon>
        <taxon>rosids</taxon>
        <taxon>malvids</taxon>
        <taxon>Malvales</taxon>
        <taxon>Malvaceae</taxon>
        <taxon>Malvoideae</taxon>
        <taxon>Gossypium</taxon>
    </lineage>
</organism>
<evidence type="ECO:0000313" key="1">
    <source>
        <dbReference type="EMBL" id="MBA0701921.1"/>
    </source>
</evidence>
<keyword evidence="2" id="KW-1185">Reference proteome</keyword>
<evidence type="ECO:0008006" key="3">
    <source>
        <dbReference type="Google" id="ProtNLM"/>
    </source>
</evidence>
<dbReference type="EMBL" id="JABFAA010343036">
    <property type="protein sequence ID" value="MBA0701921.1"/>
    <property type="molecule type" value="Genomic_DNA"/>
</dbReference>
<dbReference type="Proteomes" id="UP000593577">
    <property type="component" value="Unassembled WGS sequence"/>
</dbReference>
<gene>
    <name evidence="1" type="ORF">Goari_026778</name>
</gene>
<name>A0A7J8YQQ6_GOSAI</name>